<dbReference type="SUPFAM" id="SSF51735">
    <property type="entry name" value="NAD(P)-binding Rossmann-fold domains"/>
    <property type="match status" value="1"/>
</dbReference>
<dbReference type="AlphaFoldDB" id="A0A5M6D3N9"/>
<proteinExistence type="inferred from homology"/>
<dbReference type="InterPro" id="IPR036291">
    <property type="entry name" value="NAD(P)-bd_dom_sf"/>
</dbReference>
<gene>
    <name evidence="4" type="ORF">F0145_22845</name>
</gene>
<protein>
    <submittedName>
        <fullName evidence="4">NAD-dependent epimerase/dehydratase family protein</fullName>
    </submittedName>
</protein>
<evidence type="ECO:0000256" key="1">
    <source>
        <dbReference type="ARBA" id="ARBA00023002"/>
    </source>
</evidence>
<dbReference type="PANTHER" id="PTHR10366">
    <property type="entry name" value="NAD DEPENDENT EPIMERASE/DEHYDRATASE"/>
    <property type="match status" value="1"/>
</dbReference>
<dbReference type="RefSeq" id="WP_150092386.1">
    <property type="nucleotide sequence ID" value="NZ_VWSF01000027.1"/>
</dbReference>
<reference evidence="4 5" key="1">
    <citation type="submission" date="2019-09" db="EMBL/GenBank/DDBJ databases">
        <title>Genome sequence and assembly of Adhaeribacter sp.</title>
        <authorList>
            <person name="Chhetri G."/>
        </authorList>
    </citation>
    <scope>NUCLEOTIDE SEQUENCE [LARGE SCALE GENOMIC DNA]</scope>
    <source>
        <strain evidence="4 5">DK36</strain>
    </source>
</reference>
<comment type="similarity">
    <text evidence="2">Belongs to the NAD(P)-dependent epimerase/dehydratase family. Dihydroflavonol-4-reductase subfamily.</text>
</comment>
<organism evidence="4 5">
    <name type="scientific">Adhaeribacter rhizoryzae</name>
    <dbReference type="NCBI Taxonomy" id="2607907"/>
    <lineage>
        <taxon>Bacteria</taxon>
        <taxon>Pseudomonadati</taxon>
        <taxon>Bacteroidota</taxon>
        <taxon>Cytophagia</taxon>
        <taxon>Cytophagales</taxon>
        <taxon>Hymenobacteraceae</taxon>
        <taxon>Adhaeribacter</taxon>
    </lineage>
</organism>
<comment type="caution">
    <text evidence="4">The sequence shown here is derived from an EMBL/GenBank/DDBJ whole genome shotgun (WGS) entry which is preliminary data.</text>
</comment>
<dbReference type="Gene3D" id="3.40.50.720">
    <property type="entry name" value="NAD(P)-binding Rossmann-like Domain"/>
    <property type="match status" value="1"/>
</dbReference>
<dbReference type="GO" id="GO:0016616">
    <property type="term" value="F:oxidoreductase activity, acting on the CH-OH group of donors, NAD or NADP as acceptor"/>
    <property type="evidence" value="ECO:0007669"/>
    <property type="project" value="TreeGrafter"/>
</dbReference>
<dbReference type="Proteomes" id="UP000323426">
    <property type="component" value="Unassembled WGS sequence"/>
</dbReference>
<feature type="domain" description="NAD-dependent epimerase/dehydratase" evidence="3">
    <location>
        <begin position="2"/>
        <end position="220"/>
    </location>
</feature>
<name>A0A5M6D3N9_9BACT</name>
<dbReference type="Pfam" id="PF01370">
    <property type="entry name" value="Epimerase"/>
    <property type="match status" value="1"/>
</dbReference>
<keyword evidence="1" id="KW-0560">Oxidoreductase</keyword>
<keyword evidence="5" id="KW-1185">Reference proteome</keyword>
<evidence type="ECO:0000313" key="4">
    <source>
        <dbReference type="EMBL" id="KAA5540349.1"/>
    </source>
</evidence>
<sequence>MIFITGGTGLIGSFLIRKLLADGASLKVLYRQHIPTEFKNESRIEWIKGDILDTTLMRDTIREVSQVYHCAGLVSYAPQDAALLKEINVTGTANIVDACLENPGVKLCHVSSVAAIGHVKGKQILTEETKWDLNAAHSAYANSKYFGELEVWRGVAEGLQAVIVNPSVVLGPASDWSRSSTQLFKYVFEERKFYTRGSANFVDVRDVIKAMTALMQADISGDRFILNAGLLSYEAFFNQVAGCLQKKAPSVKVPGVLTEIIWRAEAVRSFFTRKRPLITKETARIAKKKHMYSNEKIKTKLGLEFVPLTQTINWCCQELNQLHRAQLA</sequence>
<evidence type="ECO:0000256" key="2">
    <source>
        <dbReference type="ARBA" id="ARBA00023445"/>
    </source>
</evidence>
<dbReference type="InterPro" id="IPR050425">
    <property type="entry name" value="NAD(P)_dehydrat-like"/>
</dbReference>
<accession>A0A5M6D3N9</accession>
<evidence type="ECO:0000259" key="3">
    <source>
        <dbReference type="Pfam" id="PF01370"/>
    </source>
</evidence>
<evidence type="ECO:0000313" key="5">
    <source>
        <dbReference type="Proteomes" id="UP000323426"/>
    </source>
</evidence>
<dbReference type="PANTHER" id="PTHR10366:SF564">
    <property type="entry name" value="STEROL-4-ALPHA-CARBOXYLATE 3-DEHYDROGENASE, DECARBOXYLATING"/>
    <property type="match status" value="1"/>
</dbReference>
<dbReference type="EMBL" id="VWSF01000027">
    <property type="protein sequence ID" value="KAA5540349.1"/>
    <property type="molecule type" value="Genomic_DNA"/>
</dbReference>
<dbReference type="InterPro" id="IPR001509">
    <property type="entry name" value="Epimerase_deHydtase"/>
</dbReference>